<evidence type="ECO:0000313" key="1">
    <source>
        <dbReference type="EMBL" id="KAK0445213.1"/>
    </source>
</evidence>
<comment type="caution">
    <text evidence="1">The sequence shown here is derived from an EMBL/GenBank/DDBJ whole genome shotgun (WGS) entry which is preliminary data.</text>
</comment>
<evidence type="ECO:0008006" key="3">
    <source>
        <dbReference type="Google" id="ProtNLM"/>
    </source>
</evidence>
<dbReference type="AlphaFoldDB" id="A0AA39JRF1"/>
<organism evidence="1 2">
    <name type="scientific">Armillaria borealis</name>
    <dbReference type="NCBI Taxonomy" id="47425"/>
    <lineage>
        <taxon>Eukaryota</taxon>
        <taxon>Fungi</taxon>
        <taxon>Dikarya</taxon>
        <taxon>Basidiomycota</taxon>
        <taxon>Agaricomycotina</taxon>
        <taxon>Agaricomycetes</taxon>
        <taxon>Agaricomycetidae</taxon>
        <taxon>Agaricales</taxon>
        <taxon>Marasmiineae</taxon>
        <taxon>Physalacriaceae</taxon>
        <taxon>Armillaria</taxon>
    </lineage>
</organism>
<dbReference type="EMBL" id="JAUEPT010000017">
    <property type="protein sequence ID" value="KAK0445213.1"/>
    <property type="molecule type" value="Genomic_DNA"/>
</dbReference>
<dbReference type="Proteomes" id="UP001175226">
    <property type="component" value="Unassembled WGS sequence"/>
</dbReference>
<name>A0AA39JRF1_9AGAR</name>
<proteinExistence type="predicted"/>
<sequence length="65" mass="7555">MESKWQESAEANVLGKAVEYIRVLWKRGMRLKREQDELVALVSGLVDGFALLHTWRKGVEGKVRW</sequence>
<evidence type="ECO:0000313" key="2">
    <source>
        <dbReference type="Proteomes" id="UP001175226"/>
    </source>
</evidence>
<keyword evidence="2" id="KW-1185">Reference proteome</keyword>
<protein>
    <recommendedName>
        <fullName evidence="3">BHLH domain-containing protein</fullName>
    </recommendedName>
</protein>
<gene>
    <name evidence="1" type="ORF">EV421DRAFT_1798475</name>
</gene>
<reference evidence="1" key="1">
    <citation type="submission" date="2023-06" db="EMBL/GenBank/DDBJ databases">
        <authorList>
            <consortium name="Lawrence Berkeley National Laboratory"/>
            <person name="Ahrendt S."/>
            <person name="Sahu N."/>
            <person name="Indic B."/>
            <person name="Wong-Bajracharya J."/>
            <person name="Merenyi Z."/>
            <person name="Ke H.-M."/>
            <person name="Monk M."/>
            <person name="Kocsube S."/>
            <person name="Drula E."/>
            <person name="Lipzen A."/>
            <person name="Balint B."/>
            <person name="Henrissat B."/>
            <person name="Andreopoulos B."/>
            <person name="Martin F.M."/>
            <person name="Harder C.B."/>
            <person name="Rigling D."/>
            <person name="Ford K.L."/>
            <person name="Foster G.D."/>
            <person name="Pangilinan J."/>
            <person name="Papanicolaou A."/>
            <person name="Barry K."/>
            <person name="LaButti K."/>
            <person name="Viragh M."/>
            <person name="Koriabine M."/>
            <person name="Yan M."/>
            <person name="Riley R."/>
            <person name="Champramary S."/>
            <person name="Plett K.L."/>
            <person name="Tsai I.J."/>
            <person name="Slot J."/>
            <person name="Sipos G."/>
            <person name="Plett J."/>
            <person name="Nagy L.G."/>
            <person name="Grigoriev I.V."/>
        </authorList>
    </citation>
    <scope>NUCLEOTIDE SEQUENCE</scope>
    <source>
        <strain evidence="1">FPL87.14</strain>
    </source>
</reference>
<accession>A0AA39JRF1</accession>